<dbReference type="PANTHER" id="PTHR31377">
    <property type="entry name" value="AGMATINE DEIMINASE-RELATED"/>
    <property type="match status" value="1"/>
</dbReference>
<protein>
    <recommendedName>
        <fullName evidence="3">Agmatine deiminase</fullName>
    </recommendedName>
</protein>
<dbReference type="EMBL" id="LN853493">
    <property type="protein sequence ID" value="CRY96056.1"/>
    <property type="molecule type" value="Genomic_DNA"/>
</dbReference>
<dbReference type="SUPFAM" id="SSF55909">
    <property type="entry name" value="Pentein"/>
    <property type="match status" value="1"/>
</dbReference>
<dbReference type="Pfam" id="PF04371">
    <property type="entry name" value="PAD_porph"/>
    <property type="match status" value="1"/>
</dbReference>
<dbReference type="PANTHER" id="PTHR31377:SF0">
    <property type="entry name" value="AGMATINE DEIMINASE-RELATED"/>
    <property type="match status" value="1"/>
</dbReference>
<reference evidence="2" key="1">
    <citation type="submission" date="2015-06" db="EMBL/GenBank/DDBJ databases">
        <authorList>
            <person name="Joergensen T."/>
        </authorList>
    </citation>
    <scope>NUCLEOTIDE SEQUENCE</scope>
    <source>
        <strain evidence="2">RGFK0892</strain>
    </source>
</reference>
<accession>A0A0H5Q226</accession>
<dbReference type="Gene3D" id="3.75.10.10">
    <property type="entry name" value="L-arginine/glycine Amidinotransferase, Chain A"/>
    <property type="match status" value="1"/>
</dbReference>
<keyword evidence="1" id="KW-0378">Hydrolase</keyword>
<dbReference type="GO" id="GO:0047632">
    <property type="term" value="F:agmatine deiminase activity"/>
    <property type="evidence" value="ECO:0007669"/>
    <property type="project" value="TreeGrafter"/>
</dbReference>
<dbReference type="InterPro" id="IPR007466">
    <property type="entry name" value="Peptidyl-Arg-deiminase_porph"/>
</dbReference>
<evidence type="ECO:0000256" key="1">
    <source>
        <dbReference type="ARBA" id="ARBA00022801"/>
    </source>
</evidence>
<dbReference type="AlphaFoldDB" id="A0A0H5Q226"/>
<name>A0A0H5Q226_9ZZZZ</name>
<evidence type="ECO:0000313" key="2">
    <source>
        <dbReference type="EMBL" id="CRY96056.1"/>
    </source>
</evidence>
<organism evidence="2">
    <name type="scientific">uncultured prokaryote</name>
    <dbReference type="NCBI Taxonomy" id="198431"/>
    <lineage>
        <taxon>unclassified sequences</taxon>
        <taxon>environmental samples</taxon>
    </lineage>
</organism>
<dbReference type="GO" id="GO:0004668">
    <property type="term" value="F:protein-arginine deiminase activity"/>
    <property type="evidence" value="ECO:0007669"/>
    <property type="project" value="InterPro"/>
</dbReference>
<proteinExistence type="predicted"/>
<evidence type="ECO:0008006" key="3">
    <source>
        <dbReference type="Google" id="ProtNLM"/>
    </source>
</evidence>
<reference evidence="2" key="2">
    <citation type="submission" date="2015-07" db="EMBL/GenBank/DDBJ databases">
        <title>Plasmids, circular viruses and viroids from rat gut.</title>
        <authorList>
            <person name="Jorgensen T.J."/>
            <person name="Hansen M.A."/>
            <person name="Xu Z."/>
            <person name="Tabak M.A."/>
            <person name="Sorensen S.J."/>
            <person name="Hansen L.H."/>
        </authorList>
    </citation>
    <scope>NUCLEOTIDE SEQUENCE</scope>
    <source>
        <strain evidence="2">RGFK0892</strain>
    </source>
</reference>
<dbReference type="GO" id="GO:0009446">
    <property type="term" value="P:putrescine biosynthetic process"/>
    <property type="evidence" value="ECO:0007669"/>
    <property type="project" value="InterPro"/>
</dbReference>
<sequence length="199" mass="22819">MRKDVRFPAEWEEQEAILMALPHSGTDWNYILPRALEQYHTLVKAFTGEGRHVLLMCPDKEKTTSLFTDIDASLLTLIEMDYNDTWTRDYGPLALEKHGTLRCLDFGFNGWGLKFASDKDNLVNLSLKEKFLILPEQYRNHRDFTLEGGSVESDGRGTILTTSRCLCSPNRNGGKNKQELNRILGERLGADHVLWLDCR</sequence>